<proteinExistence type="predicted"/>
<gene>
    <name evidence="1" type="ORF">LXM26_07445</name>
</gene>
<protein>
    <submittedName>
        <fullName evidence="1">Uncharacterized protein</fullName>
    </submittedName>
</protein>
<evidence type="ECO:0000313" key="2">
    <source>
        <dbReference type="Proteomes" id="UP001139000"/>
    </source>
</evidence>
<dbReference type="AlphaFoldDB" id="A0A9X1PII3"/>
<reference evidence="1" key="1">
    <citation type="submission" date="2021-12" db="EMBL/GenBank/DDBJ databases">
        <title>Novel species in genus Dyadobacter.</title>
        <authorList>
            <person name="Ma C."/>
        </authorList>
    </citation>
    <scope>NUCLEOTIDE SEQUENCE</scope>
    <source>
        <strain evidence="1">LJ419</strain>
    </source>
</reference>
<dbReference type="EMBL" id="JAJTTC010000001">
    <property type="protein sequence ID" value="MCF0061321.1"/>
    <property type="molecule type" value="Genomic_DNA"/>
</dbReference>
<evidence type="ECO:0000313" key="1">
    <source>
        <dbReference type="EMBL" id="MCF0061321.1"/>
    </source>
</evidence>
<organism evidence="1 2">
    <name type="scientific">Dyadobacter chenwenxiniae</name>
    <dbReference type="NCBI Taxonomy" id="2906456"/>
    <lineage>
        <taxon>Bacteria</taxon>
        <taxon>Pseudomonadati</taxon>
        <taxon>Bacteroidota</taxon>
        <taxon>Cytophagia</taxon>
        <taxon>Cytophagales</taxon>
        <taxon>Spirosomataceae</taxon>
        <taxon>Dyadobacter</taxon>
    </lineage>
</organism>
<accession>A0A9X1PII3</accession>
<dbReference type="RefSeq" id="WP_234654535.1">
    <property type="nucleotide sequence ID" value="NZ_CP094997.1"/>
</dbReference>
<comment type="caution">
    <text evidence="1">The sequence shown here is derived from an EMBL/GenBank/DDBJ whole genome shotgun (WGS) entry which is preliminary data.</text>
</comment>
<sequence>MTTRNWSTSPNNQTNCLQEREEKISPNIQWDDLVAAATVLPEFAQDGKDEIEYYLGYLPAQQVTMPFEPFLRALIQQFRSGTLSLDEYNRLSEDHIKLIRNEECKYNSVDDYDATLYYQYERDYLPYGPIARQRIVDILGYEPNLTTSLFAEMYLRKIMSMDIVVMPTDEMISLDFKLIGLVRYRQALKTQGKDAADNWPVLRNDRFCD</sequence>
<dbReference type="Proteomes" id="UP001139000">
    <property type="component" value="Unassembled WGS sequence"/>
</dbReference>
<name>A0A9X1PII3_9BACT</name>
<keyword evidence="2" id="KW-1185">Reference proteome</keyword>